<dbReference type="STRING" id="1178516.AWR27_19020"/>
<proteinExistence type="predicted"/>
<dbReference type="Proteomes" id="UP000187941">
    <property type="component" value="Chromosome"/>
</dbReference>
<organism evidence="1 2">
    <name type="scientific">Spirosoma montaniterrae</name>
    <dbReference type="NCBI Taxonomy" id="1178516"/>
    <lineage>
        <taxon>Bacteria</taxon>
        <taxon>Pseudomonadati</taxon>
        <taxon>Bacteroidota</taxon>
        <taxon>Cytophagia</taxon>
        <taxon>Cytophagales</taxon>
        <taxon>Cytophagaceae</taxon>
        <taxon>Spirosoma</taxon>
    </lineage>
</organism>
<dbReference type="EMBL" id="CP014263">
    <property type="protein sequence ID" value="AQG81227.1"/>
    <property type="molecule type" value="Genomic_DNA"/>
</dbReference>
<reference evidence="1 2" key="1">
    <citation type="submission" date="2016-01" db="EMBL/GenBank/DDBJ databases">
        <authorList>
            <person name="Oliw E.H."/>
        </authorList>
    </citation>
    <scope>NUCLEOTIDE SEQUENCE [LARGE SCALE GENOMIC DNA]</scope>
    <source>
        <strain evidence="1 2">DY10</strain>
    </source>
</reference>
<dbReference type="AlphaFoldDB" id="A0A1P9X0R8"/>
<dbReference type="OrthoDB" id="965156at2"/>
<gene>
    <name evidence="1" type="ORF">AWR27_19020</name>
</gene>
<dbReference type="KEGG" id="smon:AWR27_19020"/>
<accession>A0A1P9X0R8</accession>
<name>A0A1P9X0R8_9BACT</name>
<dbReference type="RefSeq" id="WP_077132689.1">
    <property type="nucleotide sequence ID" value="NZ_CP014263.1"/>
</dbReference>
<evidence type="ECO:0000313" key="1">
    <source>
        <dbReference type="EMBL" id="AQG81227.1"/>
    </source>
</evidence>
<keyword evidence="2" id="KW-1185">Reference proteome</keyword>
<protein>
    <submittedName>
        <fullName evidence="1">Uncharacterized protein</fullName>
    </submittedName>
</protein>
<sequence>MQNILIQPRNQEELQLVTQLMKRMKIKAEVVEPKMAKVKRKEEILDSIERGAREVAAALRGEVQLKSARQLLDEL</sequence>
<evidence type="ECO:0000313" key="2">
    <source>
        <dbReference type="Proteomes" id="UP000187941"/>
    </source>
</evidence>